<dbReference type="InterPro" id="IPR005467">
    <property type="entry name" value="His_kinase_dom"/>
</dbReference>
<dbReference type="EMBL" id="MGIQ01000015">
    <property type="protein sequence ID" value="OGM90723.1"/>
    <property type="molecule type" value="Genomic_DNA"/>
</dbReference>
<dbReference type="InterPro" id="IPR003594">
    <property type="entry name" value="HATPase_dom"/>
</dbReference>
<dbReference type="GO" id="GO:0000156">
    <property type="term" value="F:phosphorelay response regulator activity"/>
    <property type="evidence" value="ECO:0007669"/>
    <property type="project" value="TreeGrafter"/>
</dbReference>
<feature type="domain" description="Histidine kinase" evidence="5">
    <location>
        <begin position="177"/>
        <end position="390"/>
    </location>
</feature>
<dbReference type="GO" id="GO:0007234">
    <property type="term" value="P:osmosensory signaling via phosphorelay pathway"/>
    <property type="evidence" value="ECO:0007669"/>
    <property type="project" value="TreeGrafter"/>
</dbReference>
<dbReference type="SUPFAM" id="SSF55781">
    <property type="entry name" value="GAF domain-like"/>
    <property type="match status" value="1"/>
</dbReference>
<evidence type="ECO:0000256" key="4">
    <source>
        <dbReference type="ARBA" id="ARBA00022777"/>
    </source>
</evidence>
<dbReference type="STRING" id="1802556.A2999_00610"/>
<dbReference type="Proteomes" id="UP000178798">
    <property type="component" value="Unassembled WGS sequence"/>
</dbReference>
<dbReference type="InterPro" id="IPR004358">
    <property type="entry name" value="Sig_transdc_His_kin-like_C"/>
</dbReference>
<dbReference type="PRINTS" id="PR00344">
    <property type="entry name" value="BCTRLSENSOR"/>
</dbReference>
<evidence type="ECO:0000313" key="7">
    <source>
        <dbReference type="Proteomes" id="UP000178798"/>
    </source>
</evidence>
<protein>
    <recommendedName>
        <fullName evidence="2">histidine kinase</fullName>
        <ecNumber evidence="2">2.7.13.3</ecNumber>
    </recommendedName>
</protein>
<dbReference type="InterPro" id="IPR050351">
    <property type="entry name" value="BphY/WalK/GraS-like"/>
</dbReference>
<dbReference type="Gene3D" id="3.30.565.10">
    <property type="entry name" value="Histidine kinase-like ATPase, C-terminal domain"/>
    <property type="match status" value="1"/>
</dbReference>
<evidence type="ECO:0000256" key="3">
    <source>
        <dbReference type="ARBA" id="ARBA00022679"/>
    </source>
</evidence>
<dbReference type="PROSITE" id="PS50109">
    <property type="entry name" value="HIS_KIN"/>
    <property type="match status" value="1"/>
</dbReference>
<keyword evidence="4" id="KW-0418">Kinase</keyword>
<name>A0A1F8DQ12_9BACT</name>
<evidence type="ECO:0000313" key="6">
    <source>
        <dbReference type="EMBL" id="OGM90723.1"/>
    </source>
</evidence>
<comment type="caution">
    <text evidence="6">The sequence shown here is derived from an EMBL/GenBank/DDBJ whole genome shotgun (WGS) entry which is preliminary data.</text>
</comment>
<dbReference type="InterPro" id="IPR036890">
    <property type="entry name" value="HATPase_C_sf"/>
</dbReference>
<proteinExistence type="predicted"/>
<evidence type="ECO:0000259" key="5">
    <source>
        <dbReference type="PROSITE" id="PS50109"/>
    </source>
</evidence>
<gene>
    <name evidence="6" type="ORF">A2999_00610</name>
</gene>
<dbReference type="PANTHER" id="PTHR42878:SF14">
    <property type="entry name" value="OSMOLARITY TWO-COMPONENT SYSTEM PROTEIN SSK1"/>
    <property type="match status" value="1"/>
</dbReference>
<organism evidence="6 7">
    <name type="scientific">Candidatus Wolfebacteria bacterium RIFCSPLOWO2_01_FULL_38_11</name>
    <dbReference type="NCBI Taxonomy" id="1802556"/>
    <lineage>
        <taxon>Bacteria</taxon>
        <taxon>Candidatus Wolfeibacteriota</taxon>
    </lineage>
</organism>
<reference evidence="6 7" key="1">
    <citation type="journal article" date="2016" name="Nat. Commun.">
        <title>Thousands of microbial genomes shed light on interconnected biogeochemical processes in an aquifer system.</title>
        <authorList>
            <person name="Anantharaman K."/>
            <person name="Brown C.T."/>
            <person name="Hug L.A."/>
            <person name="Sharon I."/>
            <person name="Castelle C.J."/>
            <person name="Probst A.J."/>
            <person name="Thomas B.C."/>
            <person name="Singh A."/>
            <person name="Wilkins M.J."/>
            <person name="Karaoz U."/>
            <person name="Brodie E.L."/>
            <person name="Williams K.H."/>
            <person name="Hubbard S.S."/>
            <person name="Banfield J.F."/>
        </authorList>
    </citation>
    <scope>NUCLEOTIDE SEQUENCE [LARGE SCALE GENOMIC DNA]</scope>
</reference>
<dbReference type="AlphaFoldDB" id="A0A1F8DQ12"/>
<keyword evidence="3" id="KW-0808">Transferase</keyword>
<dbReference type="Pfam" id="PF02518">
    <property type="entry name" value="HATPase_c"/>
    <property type="match status" value="1"/>
</dbReference>
<dbReference type="PANTHER" id="PTHR42878">
    <property type="entry name" value="TWO-COMPONENT HISTIDINE KINASE"/>
    <property type="match status" value="1"/>
</dbReference>
<dbReference type="SMART" id="SM00387">
    <property type="entry name" value="HATPase_c"/>
    <property type="match status" value="1"/>
</dbReference>
<evidence type="ECO:0000256" key="2">
    <source>
        <dbReference type="ARBA" id="ARBA00012438"/>
    </source>
</evidence>
<evidence type="ECO:0000256" key="1">
    <source>
        <dbReference type="ARBA" id="ARBA00000085"/>
    </source>
</evidence>
<sequence>MKFAKRLIECSSDGEVKKAIVEEGIAVFGADRACFIGKIKNDLLIEAGVPEDGHGLGEKITDHKGKKFLMEILSNRMPTVVERPLNDLKVFYMRDILGKYKVSEILFLPFFTRDEDIGILALDFTDGKKIQEGVFLKTKNFASFSVKALSAARKRKKEEENLLRMQQLIILGKNFVTFTHMAGNKLMEIGGLAKFLMKSELFDDKGKQYFATIASSISQIEKNMRDVLNFLKLKKIDHKKILLNQFLKDRAELLSSNVVSEGCSIRFKGDKRLEKIGIYFDPELLSDVLNDIVFNALESSPRPKTIVISGSLKPKSGSVRISVSNDGGRIDPEIKGSIFTPFVSGKGSTGLGLHNAETILKLHKGTIEINEKIEEAKGITSFEILMPITPRLS</sequence>
<dbReference type="GO" id="GO:0004673">
    <property type="term" value="F:protein histidine kinase activity"/>
    <property type="evidence" value="ECO:0007669"/>
    <property type="project" value="UniProtKB-EC"/>
</dbReference>
<dbReference type="EC" id="2.7.13.3" evidence="2"/>
<accession>A0A1F8DQ12</accession>
<comment type="catalytic activity">
    <reaction evidence="1">
        <text>ATP + protein L-histidine = ADP + protein N-phospho-L-histidine.</text>
        <dbReference type="EC" id="2.7.13.3"/>
    </reaction>
</comment>
<dbReference type="GO" id="GO:0030295">
    <property type="term" value="F:protein kinase activator activity"/>
    <property type="evidence" value="ECO:0007669"/>
    <property type="project" value="TreeGrafter"/>
</dbReference>
<dbReference type="SUPFAM" id="SSF55874">
    <property type="entry name" value="ATPase domain of HSP90 chaperone/DNA topoisomerase II/histidine kinase"/>
    <property type="match status" value="1"/>
</dbReference>